<dbReference type="Proteomes" id="UP000314251">
    <property type="component" value="Unassembled WGS sequence"/>
</dbReference>
<accession>A0A5N6A0V7</accession>
<dbReference type="Gene3D" id="3.10.450.50">
    <property type="match status" value="1"/>
</dbReference>
<dbReference type="OrthoDB" id="2887901at2"/>
<proteinExistence type="predicted"/>
<feature type="compositionally biased region" description="Polar residues" evidence="1">
    <location>
        <begin position="153"/>
        <end position="162"/>
    </location>
</feature>
<sequence length="162" mass="16940">MNATPAAVPTPEDEAAIRRLVADASAYQSDAERLLPLHTADATVVNFGGRRVAGRDALETAMRAALASPLADVTTSVEIEAIRLIRPDVAIVASIKNVYDGRGPDADGEEAVPLPASSGRLTYVLVREGSEVDSEGDNEGDNEGRDGGGWRITSAQTTPILS</sequence>
<evidence type="ECO:0000313" key="3">
    <source>
        <dbReference type="EMBL" id="KAB8161300.1"/>
    </source>
</evidence>
<feature type="domain" description="DUF4440" evidence="2">
    <location>
        <begin position="28"/>
        <end position="129"/>
    </location>
</feature>
<dbReference type="SUPFAM" id="SSF54427">
    <property type="entry name" value="NTF2-like"/>
    <property type="match status" value="1"/>
</dbReference>
<dbReference type="AlphaFoldDB" id="A0A5N6A0V7"/>
<evidence type="ECO:0000256" key="1">
    <source>
        <dbReference type="SAM" id="MobiDB-lite"/>
    </source>
</evidence>
<reference evidence="3" key="1">
    <citation type="submission" date="2019-10" db="EMBL/GenBank/DDBJ databases">
        <title>Nonomuraea sp. nov., isolated from Phyllanthus amarus.</title>
        <authorList>
            <person name="Klykleung N."/>
            <person name="Tanasupawat S."/>
        </authorList>
    </citation>
    <scope>NUCLEOTIDE SEQUENCE [LARGE SCALE GENOMIC DNA]</scope>
    <source>
        <strain evidence="3">3MP-10</strain>
    </source>
</reference>
<feature type="compositionally biased region" description="Acidic residues" evidence="1">
    <location>
        <begin position="131"/>
        <end position="141"/>
    </location>
</feature>
<dbReference type="InterPro" id="IPR011944">
    <property type="entry name" value="Steroid_delta5-4_isomerase"/>
</dbReference>
<gene>
    <name evidence="3" type="ORF">FH607_026065</name>
</gene>
<comment type="caution">
    <text evidence="3">The sequence shown here is derived from an EMBL/GenBank/DDBJ whole genome shotgun (WGS) entry which is preliminary data.</text>
</comment>
<dbReference type="InterPro" id="IPR027843">
    <property type="entry name" value="DUF4440"/>
</dbReference>
<protein>
    <submittedName>
        <fullName evidence="3">SgcJ/EcaC family oxidoreductase</fullName>
    </submittedName>
</protein>
<organism evidence="3 4">
    <name type="scientific">Streptomyces mimosae</name>
    <dbReference type="NCBI Taxonomy" id="2586635"/>
    <lineage>
        <taxon>Bacteria</taxon>
        <taxon>Bacillati</taxon>
        <taxon>Actinomycetota</taxon>
        <taxon>Actinomycetes</taxon>
        <taxon>Kitasatosporales</taxon>
        <taxon>Streptomycetaceae</taxon>
        <taxon>Streptomyces</taxon>
    </lineage>
</organism>
<dbReference type="NCBIfam" id="TIGR02246">
    <property type="entry name" value="SgcJ/EcaC family oxidoreductase"/>
    <property type="match status" value="1"/>
</dbReference>
<dbReference type="InterPro" id="IPR032710">
    <property type="entry name" value="NTF2-like_dom_sf"/>
</dbReference>
<evidence type="ECO:0000259" key="2">
    <source>
        <dbReference type="Pfam" id="PF14534"/>
    </source>
</evidence>
<keyword evidence="4" id="KW-1185">Reference proteome</keyword>
<name>A0A5N6A0V7_9ACTN</name>
<dbReference type="EMBL" id="VDLY02000020">
    <property type="protein sequence ID" value="KAB8161300.1"/>
    <property type="molecule type" value="Genomic_DNA"/>
</dbReference>
<dbReference type="Pfam" id="PF14534">
    <property type="entry name" value="DUF4440"/>
    <property type="match status" value="1"/>
</dbReference>
<dbReference type="RefSeq" id="WP_139673466.1">
    <property type="nucleotide sequence ID" value="NZ_VDLY02000020.1"/>
</dbReference>
<evidence type="ECO:0000313" key="4">
    <source>
        <dbReference type="Proteomes" id="UP000314251"/>
    </source>
</evidence>
<feature type="region of interest" description="Disordered" evidence="1">
    <location>
        <begin position="128"/>
        <end position="162"/>
    </location>
</feature>